<reference evidence="2" key="1">
    <citation type="submission" date="2020-05" db="EMBL/GenBank/DDBJ databases">
        <title>Mycena genomes resolve the evolution of fungal bioluminescence.</title>
        <authorList>
            <person name="Tsai I.J."/>
        </authorList>
    </citation>
    <scope>NUCLEOTIDE SEQUENCE</scope>
    <source>
        <strain evidence="2">160909Yilan</strain>
    </source>
</reference>
<evidence type="ECO:0000313" key="3">
    <source>
        <dbReference type="Proteomes" id="UP000623467"/>
    </source>
</evidence>
<name>A0A8H7CTD6_9AGAR</name>
<protein>
    <submittedName>
        <fullName evidence="2">Uncharacterized protein</fullName>
    </submittedName>
</protein>
<feature type="region of interest" description="Disordered" evidence="1">
    <location>
        <begin position="285"/>
        <end position="332"/>
    </location>
</feature>
<proteinExistence type="predicted"/>
<dbReference type="EMBL" id="JACAZH010000015">
    <property type="protein sequence ID" value="KAF7349674.1"/>
    <property type="molecule type" value="Genomic_DNA"/>
</dbReference>
<evidence type="ECO:0000313" key="2">
    <source>
        <dbReference type="EMBL" id="KAF7349674.1"/>
    </source>
</evidence>
<sequence length="420" mass="47625">MAFKAPSKAPFSPRAREEIRSRYNFICSVCFQPVVSGQCAHLFPCAAEGESQVKEAKFLGLLDPHTNYDRSAAYNGTLQCPTCHLEYFTKGILVWAPPLEILNWIYKQMMGMKEASEIRQIFVALESKKNFPARIKHLSNLYSLIPIFKPKFNAKRYDLYCALPPLSMLVEGKFQTVSNPRQSEPTFRIFEYRKARTRARKATIVSFLHTHDQKERVMPTNYWKLQAPCSVILYLFILKATETSSDKRPEMVLGRQIYSYLKRVIEPPKNERGARFAKDLAAGAAGDKTDINDSEERAHHGSPTVPATPPYRRTQSEPASSQKSPRAVCGSHPAKDHNKWYCVVCQKVEWIAPPPVAFGVRQNELGEKTHVGGSKNGTIEEDENPFLVTKSGSNGSSKVIVEFDYDQALEGLRDLFHFPW</sequence>
<feature type="compositionally biased region" description="Basic and acidic residues" evidence="1">
    <location>
        <begin position="287"/>
        <end position="299"/>
    </location>
</feature>
<organism evidence="2 3">
    <name type="scientific">Mycena sanguinolenta</name>
    <dbReference type="NCBI Taxonomy" id="230812"/>
    <lineage>
        <taxon>Eukaryota</taxon>
        <taxon>Fungi</taxon>
        <taxon>Dikarya</taxon>
        <taxon>Basidiomycota</taxon>
        <taxon>Agaricomycotina</taxon>
        <taxon>Agaricomycetes</taxon>
        <taxon>Agaricomycetidae</taxon>
        <taxon>Agaricales</taxon>
        <taxon>Marasmiineae</taxon>
        <taxon>Mycenaceae</taxon>
        <taxon>Mycena</taxon>
    </lineage>
</organism>
<evidence type="ECO:0000256" key="1">
    <source>
        <dbReference type="SAM" id="MobiDB-lite"/>
    </source>
</evidence>
<dbReference type="Proteomes" id="UP000623467">
    <property type="component" value="Unassembled WGS sequence"/>
</dbReference>
<keyword evidence="3" id="KW-1185">Reference proteome</keyword>
<comment type="caution">
    <text evidence="2">The sequence shown here is derived from an EMBL/GenBank/DDBJ whole genome shotgun (WGS) entry which is preliminary data.</text>
</comment>
<accession>A0A8H7CTD6</accession>
<dbReference type="AlphaFoldDB" id="A0A8H7CTD6"/>
<dbReference type="OrthoDB" id="3251394at2759"/>
<gene>
    <name evidence="2" type="ORF">MSAN_01694000</name>
</gene>